<keyword evidence="2" id="KW-1003">Cell membrane</keyword>
<feature type="transmembrane region" description="Helical" evidence="8">
    <location>
        <begin position="121"/>
        <end position="138"/>
    </location>
</feature>
<keyword evidence="5 8" id="KW-1133">Transmembrane helix</keyword>
<dbReference type="EMBL" id="BONJ01000007">
    <property type="protein sequence ID" value="GIG13732.1"/>
    <property type="molecule type" value="Genomic_DNA"/>
</dbReference>
<sequence length="575" mass="61098">MGLSSTKASVAAGIIWATAIGIVTVYAFAALRRPPSDTFADLAVYYGSVRTLIDDGSLYIFAAQNGDPFTYPPFAGLVLSPLGLITESTAGWLWFIGTVSLIVILSVAIGSKIRGRNSEAAPWWTPAVAVVLFVSAPMSSNIRFGQISWVLVALVLIDALKIVPARHRGIATGVASALKLTPLIFIPYYWLSGQRRTAFMSLATFAGCTGVAWLLLPSDSSYFWFELLSATDRIGDLSNGGNQSINGMLLRLGINGVEKFVILILLSAAILALGLWRGVRASRNEHLVVGASVIGATAIAISPVSWTHHQVWLVFAAAASFDRRWTTYLWRTIALVIMIVPLGTITAKAFPAAAQLGGNARGLLALAVAGLLPFTEIAKIGTTLVQSHSILRFNIPSQSTDKGAGSKIMKMAIPCLAATLLLGGCGNTTPEVLRPSGQQLVMTLSSGEIDGVKWQVEVVRIGVQSCTQSVVHYQIMGNDCEVGLKMAEVPVNIAVEGNAKILFVRGVVGSQVARIISVTQSRPSGEPVKISTVDGVRYFGYAVKPSDAVDLVGYDATGQMVYSGASKILSTRDDR</sequence>
<feature type="transmembrane region" description="Helical" evidence="8">
    <location>
        <begin position="328"/>
        <end position="350"/>
    </location>
</feature>
<feature type="transmembrane region" description="Helical" evidence="8">
    <location>
        <begin position="12"/>
        <end position="31"/>
    </location>
</feature>
<keyword evidence="3" id="KW-0808">Transferase</keyword>
<evidence type="ECO:0000256" key="3">
    <source>
        <dbReference type="ARBA" id="ARBA00022679"/>
    </source>
</evidence>
<keyword evidence="10" id="KW-1185">Reference proteome</keyword>
<keyword evidence="4 8" id="KW-0812">Transmembrane</keyword>
<dbReference type="Pfam" id="PF09594">
    <property type="entry name" value="GT87"/>
    <property type="match status" value="1"/>
</dbReference>
<evidence type="ECO:0000256" key="8">
    <source>
        <dbReference type="SAM" id="Phobius"/>
    </source>
</evidence>
<dbReference type="GO" id="GO:0005886">
    <property type="term" value="C:plasma membrane"/>
    <property type="evidence" value="ECO:0007669"/>
    <property type="project" value="UniProtKB-SubCell"/>
</dbReference>
<proteinExistence type="inferred from homology"/>
<evidence type="ECO:0000256" key="5">
    <source>
        <dbReference type="ARBA" id="ARBA00022989"/>
    </source>
</evidence>
<evidence type="ECO:0008006" key="11">
    <source>
        <dbReference type="Google" id="ProtNLM"/>
    </source>
</evidence>
<comment type="similarity">
    <text evidence="7">Belongs to the glycosyltransferase 87 family.</text>
</comment>
<dbReference type="InterPro" id="IPR018584">
    <property type="entry name" value="GT87"/>
</dbReference>
<dbReference type="AlphaFoldDB" id="A0A8J3L7M0"/>
<comment type="caution">
    <text evidence="9">The sequence shown here is derived from an EMBL/GenBank/DDBJ whole genome shotgun (WGS) entry which is preliminary data.</text>
</comment>
<evidence type="ECO:0000313" key="9">
    <source>
        <dbReference type="EMBL" id="GIG13732.1"/>
    </source>
</evidence>
<gene>
    <name evidence="9" type="ORF">Cme02nite_20640</name>
</gene>
<reference evidence="9" key="1">
    <citation type="submission" date="2021-01" db="EMBL/GenBank/DDBJ databases">
        <title>Whole genome shotgun sequence of Catellatospora methionotrophica NBRC 14553.</title>
        <authorList>
            <person name="Komaki H."/>
            <person name="Tamura T."/>
        </authorList>
    </citation>
    <scope>NUCLEOTIDE SEQUENCE</scope>
    <source>
        <strain evidence="9">NBRC 14553</strain>
    </source>
</reference>
<evidence type="ECO:0000256" key="6">
    <source>
        <dbReference type="ARBA" id="ARBA00023136"/>
    </source>
</evidence>
<name>A0A8J3L7M0_9ACTN</name>
<dbReference type="GO" id="GO:0016758">
    <property type="term" value="F:hexosyltransferase activity"/>
    <property type="evidence" value="ECO:0007669"/>
    <property type="project" value="InterPro"/>
</dbReference>
<evidence type="ECO:0000313" key="10">
    <source>
        <dbReference type="Proteomes" id="UP000660339"/>
    </source>
</evidence>
<keyword evidence="6 8" id="KW-0472">Membrane</keyword>
<feature type="transmembrane region" description="Helical" evidence="8">
    <location>
        <begin position="362"/>
        <end position="385"/>
    </location>
</feature>
<feature type="transmembrane region" description="Helical" evidence="8">
    <location>
        <begin position="170"/>
        <end position="191"/>
    </location>
</feature>
<evidence type="ECO:0000256" key="1">
    <source>
        <dbReference type="ARBA" id="ARBA00004651"/>
    </source>
</evidence>
<comment type="subcellular location">
    <subcellularLocation>
        <location evidence="1">Cell membrane</location>
        <topology evidence="1">Multi-pass membrane protein</topology>
    </subcellularLocation>
</comment>
<accession>A0A8J3L7M0</accession>
<feature type="transmembrane region" description="Helical" evidence="8">
    <location>
        <begin position="197"/>
        <end position="216"/>
    </location>
</feature>
<protein>
    <recommendedName>
        <fullName evidence="11">DUF2029 domain-containing protein</fullName>
    </recommendedName>
</protein>
<evidence type="ECO:0000256" key="4">
    <source>
        <dbReference type="ARBA" id="ARBA00022692"/>
    </source>
</evidence>
<feature type="transmembrane region" description="Helical" evidence="8">
    <location>
        <begin position="288"/>
        <end position="307"/>
    </location>
</feature>
<evidence type="ECO:0000256" key="7">
    <source>
        <dbReference type="ARBA" id="ARBA00024033"/>
    </source>
</evidence>
<feature type="transmembrane region" description="Helical" evidence="8">
    <location>
        <begin position="260"/>
        <end position="276"/>
    </location>
</feature>
<evidence type="ECO:0000256" key="2">
    <source>
        <dbReference type="ARBA" id="ARBA00022475"/>
    </source>
</evidence>
<dbReference type="Proteomes" id="UP000660339">
    <property type="component" value="Unassembled WGS sequence"/>
</dbReference>
<organism evidence="9 10">
    <name type="scientific">Catellatospora methionotrophica</name>
    <dbReference type="NCBI Taxonomy" id="121620"/>
    <lineage>
        <taxon>Bacteria</taxon>
        <taxon>Bacillati</taxon>
        <taxon>Actinomycetota</taxon>
        <taxon>Actinomycetes</taxon>
        <taxon>Micromonosporales</taxon>
        <taxon>Micromonosporaceae</taxon>
        <taxon>Catellatospora</taxon>
    </lineage>
</organism>
<feature type="transmembrane region" description="Helical" evidence="8">
    <location>
        <begin position="91"/>
        <end position="109"/>
    </location>
</feature>